<feature type="transmembrane region" description="Helical" evidence="23">
    <location>
        <begin position="553"/>
        <end position="570"/>
    </location>
</feature>
<sequence length="1515" mass="171226">MLHSFSETVQSFLLILALSTCFTAALDLQAKVEKLEKNYDKIKEHLEAKIIVLETKVSQLEAKVEKQDSLLAVLKKGHKPLKDNVDINEHRRHNATLRTCHEIHVANPSYPSGMYWIDPDGQGIGDPPIHVHCEMGAGQNYWNKSERNQPGTTSILHDSESKMDIGNCTEPGCYSRQIKYYASDRQIEALIQMSPNCSQNFVYHCKKLPFNYKGIAYAWCNDKDGERHGYNGTCDELSDTEHMVYGFITDKRIVPLTRIHFSNPLKGSGQHQVGRLLCHGKAKTEAMPASCEDLWQMGHTLNGIYSVRGAKQMETVFCQFDKRPNEQGYQKWIGYIDVKSKLTYFHVLKNQDFATKKVAIPFDVEKVNVGNAMDLKTGIFTAPRDGIYFFSFSGLAKVTFSIASVRAGVGLFWNTIRVGETWVQENSENATTHRHWYPLTLQSTLKLKANDHVWLQITGMAESSYLYDRVSDDGHNHFTGFIAPNHRQVTSAYTIHIFVKTKSDPEAMAMRNNRFVSRSSQKPILDMQTTKVPMCSLFFIIFVFSQNMYTVDLWPKLAIVLAGFLISLAVKGRAKELDKNNGIMLPDKEQQVFTALANISVTCIFIHTAEIKWNIPDYLTKTPGISAMNERLNFTFEKNETHVWSTMSLIKARARDTGYYECYLPLFNEVRVKQYIYVYNRRDAVIMEEELVKFRFEMGEDALIPCNPTHPDVNVQLKRSPQLVIGHLSKEELQRDLLSGPSRHWFRQQFKGLRHRNVSLDDFGSYQCIGLLKNSTGKPTDKRFNLIVAGLDLTRNGSDARDPVEGSNVVLICRAYALSSPPRWTYYQSVDDTAEEQVNISESETPSELGMEINTTKLTVQGESESYYVSILELSNVTANSPQKFGCWAMNKRDKIELATVSFQVTRKGSHTRHSNEKQFDYIHRSGDGIEHFDEVYSSGNATVLTLQGTEEEVGSYACRWSNYLGQSFKNFTVTFAEEPDDIGNTVVIAVGTLTVVIILASILIGIRLYLDKKGNLFPGAQALLKGKPKELNDHLSLDEQIEILPYDTRWEFPRHRLKLGVQLGAGCFGRVVKAQAVGVKDSEETVKTVAVKMVRSQTNVAALEALVGELKIMIHLGAHLNVVNLLGACTKSVIKGELLVIVEYCRFGNLQTYLVGHRTDFENQVDEFGNLLTDAEMQEMDRSRNGNANNQDQIQTSSSQANLIDQDVSACPEGSSSSSSSGEVSPGADTFGFYQQDPENKVSHSISTADLISWSFQIARGMDYLASRKVLHGDLAARNVLLADGGVAKVADFGMSRNMYYEGNYQKESQVHFQKLSPFLILSFGLMPVKWMAIESLTDRRFSTQSDVWSYGVLLWEIFTLGKVPYPGMEANHELIRQLEKGYRMEKPDFAPNYFGEIMASCWKSDPKERPTFSHMEQQISLQMESTVSDHYLNLNQSYEKLNQEKVSAPANEPLGLAKALDFKKEKFSRSSSVCDVQTKKPVWNGISLRRISEEKTNIEALPQQKTQIINQYV</sequence>
<keyword evidence="16" id="KW-0675">Receptor</keyword>
<keyword evidence="13 23" id="KW-0472">Membrane</keyword>
<dbReference type="PANTHER" id="PTHR24416">
    <property type="entry name" value="TYROSINE-PROTEIN KINASE RECEPTOR"/>
    <property type="match status" value="1"/>
</dbReference>
<dbReference type="SUPFAM" id="SSF56112">
    <property type="entry name" value="Protein kinase-like (PK-like)"/>
    <property type="match status" value="1"/>
</dbReference>
<dbReference type="InterPro" id="IPR003599">
    <property type="entry name" value="Ig_sub"/>
</dbReference>
<dbReference type="Pfam" id="PF01410">
    <property type="entry name" value="COLFI"/>
    <property type="match status" value="1"/>
</dbReference>
<proteinExistence type="predicted"/>
<dbReference type="SMART" id="SM00409">
    <property type="entry name" value="IG"/>
    <property type="match status" value="3"/>
</dbReference>
<evidence type="ECO:0000256" key="15">
    <source>
        <dbReference type="ARBA" id="ARBA00023157"/>
    </source>
</evidence>
<keyword evidence="9" id="KW-0418">Kinase</keyword>
<dbReference type="InterPro" id="IPR017441">
    <property type="entry name" value="Protein_kinase_ATP_BS"/>
</dbReference>
<evidence type="ECO:0000256" key="24">
    <source>
        <dbReference type="SAM" id="SignalP"/>
    </source>
</evidence>
<dbReference type="InterPro" id="IPR008266">
    <property type="entry name" value="Tyr_kinase_AS"/>
</dbReference>
<dbReference type="EMBL" id="LRGB01000944">
    <property type="protein sequence ID" value="KZS14821.1"/>
    <property type="molecule type" value="Genomic_DNA"/>
</dbReference>
<protein>
    <recommendedName>
        <fullName evidence="3">receptor protein-tyrosine kinase</fullName>
        <ecNumber evidence="3">2.7.10.1</ecNumber>
    </recommendedName>
</protein>
<feature type="domain" description="Protein kinase" evidence="25">
    <location>
        <begin position="1058"/>
        <end position="1423"/>
    </location>
</feature>
<keyword evidence="10 20" id="KW-0067">ATP-binding</keyword>
<feature type="signal peptide" evidence="24">
    <location>
        <begin position="1"/>
        <end position="25"/>
    </location>
</feature>
<evidence type="ECO:0000256" key="22">
    <source>
        <dbReference type="SAM" id="MobiDB-lite"/>
    </source>
</evidence>
<dbReference type="EC" id="2.7.10.1" evidence="3"/>
<keyword evidence="21" id="KW-0175">Coiled coil</keyword>
<dbReference type="InterPro" id="IPR000885">
    <property type="entry name" value="Fib_collagen_C"/>
</dbReference>
<dbReference type="InterPro" id="IPR050122">
    <property type="entry name" value="RTK"/>
</dbReference>
<dbReference type="FunFam" id="3.30.200.20:FF:001298">
    <property type="entry name" value="Uncharacterized protein"/>
    <property type="match status" value="1"/>
</dbReference>
<dbReference type="InterPro" id="IPR001073">
    <property type="entry name" value="C1q_dom"/>
</dbReference>
<keyword evidence="24" id="KW-0732">Signal</keyword>
<comment type="caution">
    <text evidence="26">The sequence shown here is derived from an EMBL/GenBank/DDBJ whole genome shotgun (WGS) entry which is preliminary data.</text>
</comment>
<dbReference type="InterPro" id="IPR036056">
    <property type="entry name" value="Fibrinogen-like_C"/>
</dbReference>
<keyword evidence="5" id="KW-0597">Phosphoprotein</keyword>
<evidence type="ECO:0000256" key="21">
    <source>
        <dbReference type="SAM" id="Coils"/>
    </source>
</evidence>
<evidence type="ECO:0000256" key="14">
    <source>
        <dbReference type="ARBA" id="ARBA00023137"/>
    </source>
</evidence>
<dbReference type="PROSITE" id="PS00107">
    <property type="entry name" value="PROTEIN_KINASE_ATP"/>
    <property type="match status" value="1"/>
</dbReference>
<evidence type="ECO:0000256" key="7">
    <source>
        <dbReference type="ARBA" id="ARBA00022692"/>
    </source>
</evidence>
<keyword evidence="7 23" id="KW-0812">Transmembrane</keyword>
<dbReference type="GO" id="GO:0005886">
    <property type="term" value="C:plasma membrane"/>
    <property type="evidence" value="ECO:0007669"/>
    <property type="project" value="TreeGrafter"/>
</dbReference>
<evidence type="ECO:0000256" key="10">
    <source>
        <dbReference type="ARBA" id="ARBA00022840"/>
    </source>
</evidence>
<evidence type="ECO:0000313" key="26">
    <source>
        <dbReference type="EMBL" id="KZS14821.1"/>
    </source>
</evidence>
<evidence type="ECO:0000256" key="6">
    <source>
        <dbReference type="ARBA" id="ARBA00022679"/>
    </source>
</evidence>
<dbReference type="SUPFAM" id="SSF56496">
    <property type="entry name" value="Fibrinogen C-terminal domain-like"/>
    <property type="match status" value="1"/>
</dbReference>
<dbReference type="InterPro" id="IPR000719">
    <property type="entry name" value="Prot_kinase_dom"/>
</dbReference>
<evidence type="ECO:0000256" key="8">
    <source>
        <dbReference type="ARBA" id="ARBA00022741"/>
    </source>
</evidence>
<evidence type="ECO:0000256" key="3">
    <source>
        <dbReference type="ARBA" id="ARBA00011902"/>
    </source>
</evidence>
<feature type="coiled-coil region" evidence="21">
    <location>
        <begin position="25"/>
        <end position="63"/>
    </location>
</feature>
<dbReference type="InterPro" id="IPR011009">
    <property type="entry name" value="Kinase-like_dom_sf"/>
</dbReference>
<feature type="region of interest" description="Disordered" evidence="22">
    <location>
        <begin position="1209"/>
        <end position="1231"/>
    </location>
</feature>
<evidence type="ECO:0000256" key="19">
    <source>
        <dbReference type="ARBA" id="ARBA00051243"/>
    </source>
</evidence>
<dbReference type="GO" id="GO:0004714">
    <property type="term" value="F:transmembrane receptor protein tyrosine kinase activity"/>
    <property type="evidence" value="ECO:0007669"/>
    <property type="project" value="UniProtKB-EC"/>
</dbReference>
<keyword evidence="11 23" id="KW-1133">Transmembrane helix</keyword>
<dbReference type="Pfam" id="PF00386">
    <property type="entry name" value="C1q"/>
    <property type="match status" value="1"/>
</dbReference>
<evidence type="ECO:0000256" key="23">
    <source>
        <dbReference type="SAM" id="Phobius"/>
    </source>
</evidence>
<evidence type="ECO:0000256" key="1">
    <source>
        <dbReference type="ARBA" id="ARBA00004479"/>
    </source>
</evidence>
<evidence type="ECO:0000256" key="5">
    <source>
        <dbReference type="ARBA" id="ARBA00022553"/>
    </source>
</evidence>
<keyword evidence="18" id="KW-0393">Immunoglobulin domain</keyword>
<dbReference type="InterPro" id="IPR036179">
    <property type="entry name" value="Ig-like_dom_sf"/>
</dbReference>
<keyword evidence="4" id="KW-0964">Secreted</keyword>
<dbReference type="STRING" id="35525.A0A164Y2V3"/>
<keyword evidence="15" id="KW-1015">Disulfide bond</keyword>
<keyword evidence="14" id="KW-0829">Tyrosine-protein kinase</keyword>
<evidence type="ECO:0000256" key="12">
    <source>
        <dbReference type="ARBA" id="ARBA00023119"/>
    </source>
</evidence>
<keyword evidence="12" id="KW-0176">Collagen</keyword>
<keyword evidence="27" id="KW-1185">Reference proteome</keyword>
<evidence type="ECO:0000256" key="16">
    <source>
        <dbReference type="ARBA" id="ARBA00023170"/>
    </source>
</evidence>
<dbReference type="InterPro" id="IPR008983">
    <property type="entry name" value="Tumour_necrosis_fac-like_dom"/>
</dbReference>
<evidence type="ECO:0000256" key="2">
    <source>
        <dbReference type="ARBA" id="ARBA00004613"/>
    </source>
</evidence>
<dbReference type="PROSITE" id="PS00240">
    <property type="entry name" value="RECEPTOR_TYR_KIN_III"/>
    <property type="match status" value="1"/>
</dbReference>
<dbReference type="InterPro" id="IPR001824">
    <property type="entry name" value="Tyr_kinase_rcpt_3_CS"/>
</dbReference>
<evidence type="ECO:0000259" key="25">
    <source>
        <dbReference type="PROSITE" id="PS50011"/>
    </source>
</evidence>
<dbReference type="Proteomes" id="UP000076858">
    <property type="component" value="Unassembled WGS sequence"/>
</dbReference>
<dbReference type="PANTHER" id="PTHR24416:SF600">
    <property type="entry name" value="PDGF- AND VEGF-RECEPTOR RELATED, ISOFORM J"/>
    <property type="match status" value="1"/>
</dbReference>
<evidence type="ECO:0000256" key="17">
    <source>
        <dbReference type="ARBA" id="ARBA00023180"/>
    </source>
</evidence>
<dbReference type="Gene3D" id="3.30.200.20">
    <property type="entry name" value="Phosphorylase Kinase, domain 1"/>
    <property type="match status" value="1"/>
</dbReference>
<dbReference type="GO" id="GO:0043235">
    <property type="term" value="C:receptor complex"/>
    <property type="evidence" value="ECO:0007669"/>
    <property type="project" value="TreeGrafter"/>
</dbReference>
<gene>
    <name evidence="26" type="ORF">APZ42_020156</name>
</gene>
<dbReference type="InterPro" id="IPR001245">
    <property type="entry name" value="Ser-Thr/Tyr_kinase_cat_dom"/>
</dbReference>
<dbReference type="Pfam" id="PF07714">
    <property type="entry name" value="PK_Tyr_Ser-Thr"/>
    <property type="match status" value="1"/>
</dbReference>
<dbReference type="InterPro" id="IPR013783">
    <property type="entry name" value="Ig-like_fold"/>
</dbReference>
<feature type="compositionally biased region" description="Low complexity" evidence="22">
    <location>
        <begin position="1209"/>
        <end position="1229"/>
    </location>
</feature>
<evidence type="ECO:0000256" key="18">
    <source>
        <dbReference type="ARBA" id="ARBA00023319"/>
    </source>
</evidence>
<dbReference type="PROSITE" id="PS50011">
    <property type="entry name" value="PROTEIN_KINASE_DOM"/>
    <property type="match status" value="1"/>
</dbReference>
<reference evidence="26 27" key="1">
    <citation type="submission" date="2016-03" db="EMBL/GenBank/DDBJ databases">
        <title>EvidentialGene: Evidence-directed Construction of Genes on Genomes.</title>
        <authorList>
            <person name="Gilbert D.G."/>
            <person name="Choi J.-H."/>
            <person name="Mockaitis K."/>
            <person name="Colbourne J."/>
            <person name="Pfrender M."/>
        </authorList>
    </citation>
    <scope>NUCLEOTIDE SEQUENCE [LARGE SCALE GENOMIC DNA]</scope>
    <source>
        <strain evidence="26 27">Xinb3</strain>
        <tissue evidence="26">Complete organism</tissue>
    </source>
</reference>
<dbReference type="GO" id="GO:0005524">
    <property type="term" value="F:ATP binding"/>
    <property type="evidence" value="ECO:0007669"/>
    <property type="project" value="UniProtKB-UniRule"/>
</dbReference>
<evidence type="ECO:0000313" key="27">
    <source>
        <dbReference type="Proteomes" id="UP000076858"/>
    </source>
</evidence>
<feature type="chain" id="PRO_5007854509" description="receptor protein-tyrosine kinase" evidence="24">
    <location>
        <begin position="26"/>
        <end position="1515"/>
    </location>
</feature>
<name>A0A164Y2V3_9CRUS</name>
<dbReference type="Gene3D" id="2.60.40.10">
    <property type="entry name" value="Immunoglobulins"/>
    <property type="match status" value="2"/>
</dbReference>
<evidence type="ECO:0000256" key="9">
    <source>
        <dbReference type="ARBA" id="ARBA00022777"/>
    </source>
</evidence>
<evidence type="ECO:0000256" key="13">
    <source>
        <dbReference type="ARBA" id="ARBA00023136"/>
    </source>
</evidence>
<organism evidence="26 27">
    <name type="scientific">Daphnia magna</name>
    <dbReference type="NCBI Taxonomy" id="35525"/>
    <lineage>
        <taxon>Eukaryota</taxon>
        <taxon>Metazoa</taxon>
        <taxon>Ecdysozoa</taxon>
        <taxon>Arthropoda</taxon>
        <taxon>Crustacea</taxon>
        <taxon>Branchiopoda</taxon>
        <taxon>Diplostraca</taxon>
        <taxon>Cladocera</taxon>
        <taxon>Anomopoda</taxon>
        <taxon>Daphniidae</taxon>
        <taxon>Daphnia</taxon>
    </lineage>
</organism>
<comment type="subcellular location">
    <subcellularLocation>
        <location evidence="1">Membrane</location>
        <topology evidence="1">Single-pass type I membrane protein</topology>
    </subcellularLocation>
    <subcellularLocation>
        <location evidence="2">Secreted</location>
    </subcellularLocation>
</comment>
<evidence type="ECO:0000256" key="4">
    <source>
        <dbReference type="ARBA" id="ARBA00022525"/>
    </source>
</evidence>
<feature type="transmembrane region" description="Helical" evidence="23">
    <location>
        <begin position="987"/>
        <end position="1011"/>
    </location>
</feature>
<feature type="binding site" evidence="20">
    <location>
        <position position="1093"/>
    </location>
    <ligand>
        <name>ATP</name>
        <dbReference type="ChEBI" id="CHEBI:30616"/>
    </ligand>
</feature>
<evidence type="ECO:0000256" key="20">
    <source>
        <dbReference type="PROSITE-ProRule" id="PRU10141"/>
    </source>
</evidence>
<dbReference type="PROSITE" id="PS00109">
    <property type="entry name" value="PROTEIN_KINASE_TYR"/>
    <property type="match status" value="1"/>
</dbReference>
<dbReference type="OrthoDB" id="6350647at2759"/>
<dbReference type="SUPFAM" id="SSF48726">
    <property type="entry name" value="Immunoglobulin"/>
    <property type="match status" value="1"/>
</dbReference>
<dbReference type="GO" id="GO:0007169">
    <property type="term" value="P:cell surface receptor protein tyrosine kinase signaling pathway"/>
    <property type="evidence" value="ECO:0007669"/>
    <property type="project" value="InterPro"/>
</dbReference>
<keyword evidence="6" id="KW-0808">Transferase</keyword>
<dbReference type="GO" id="GO:0005581">
    <property type="term" value="C:collagen trimer"/>
    <property type="evidence" value="ECO:0007669"/>
    <property type="project" value="UniProtKB-KW"/>
</dbReference>
<dbReference type="GO" id="GO:0005576">
    <property type="term" value="C:extracellular region"/>
    <property type="evidence" value="ECO:0007669"/>
    <property type="project" value="UniProtKB-SubCell"/>
</dbReference>
<accession>A0A164Y2V3</accession>
<keyword evidence="17" id="KW-0325">Glycoprotein</keyword>
<dbReference type="Gene3D" id="2.60.120.1000">
    <property type="match status" value="1"/>
</dbReference>
<dbReference type="GO" id="GO:0005201">
    <property type="term" value="F:extracellular matrix structural constituent"/>
    <property type="evidence" value="ECO:0007669"/>
    <property type="project" value="InterPro"/>
</dbReference>
<comment type="catalytic activity">
    <reaction evidence="19">
        <text>L-tyrosyl-[protein] + ATP = O-phospho-L-tyrosyl-[protein] + ADP + H(+)</text>
        <dbReference type="Rhea" id="RHEA:10596"/>
        <dbReference type="Rhea" id="RHEA-COMP:10136"/>
        <dbReference type="Rhea" id="RHEA-COMP:20101"/>
        <dbReference type="ChEBI" id="CHEBI:15378"/>
        <dbReference type="ChEBI" id="CHEBI:30616"/>
        <dbReference type="ChEBI" id="CHEBI:46858"/>
        <dbReference type="ChEBI" id="CHEBI:61978"/>
        <dbReference type="ChEBI" id="CHEBI:456216"/>
        <dbReference type="EC" id="2.7.10.1"/>
    </reaction>
</comment>
<dbReference type="Gene3D" id="1.10.510.10">
    <property type="entry name" value="Transferase(Phosphotransferase) domain 1"/>
    <property type="match status" value="1"/>
</dbReference>
<dbReference type="FunFam" id="1.10.510.10:FF:000373">
    <property type="entry name" value="Receptor protein-tyrosine kinase"/>
    <property type="match status" value="1"/>
</dbReference>
<keyword evidence="8 20" id="KW-0547">Nucleotide-binding</keyword>
<dbReference type="Gene3D" id="2.60.120.40">
    <property type="match status" value="1"/>
</dbReference>
<evidence type="ECO:0000256" key="11">
    <source>
        <dbReference type="ARBA" id="ARBA00022989"/>
    </source>
</evidence>
<dbReference type="NCBIfam" id="NF040941">
    <property type="entry name" value="GGGWT_bact"/>
    <property type="match status" value="1"/>
</dbReference>
<dbReference type="SUPFAM" id="SSF49842">
    <property type="entry name" value="TNF-like"/>
    <property type="match status" value="1"/>
</dbReference>